<dbReference type="CDD" id="cd04485">
    <property type="entry name" value="DnaE_OBF"/>
    <property type="match status" value="1"/>
</dbReference>
<name>A0ABP9PUU6_9ACTN</name>
<dbReference type="CDD" id="cd12113">
    <property type="entry name" value="PHP_PolIIIA_DnaE3"/>
    <property type="match status" value="1"/>
</dbReference>
<comment type="subcellular location">
    <subcellularLocation>
        <location evidence="1">Cytoplasm</location>
    </subcellularLocation>
</comment>
<dbReference type="InterPro" id="IPR003141">
    <property type="entry name" value="Pol/His_phosphatase_N"/>
</dbReference>
<evidence type="ECO:0000256" key="2">
    <source>
        <dbReference type="ARBA" id="ARBA00009496"/>
    </source>
</evidence>
<dbReference type="PANTHER" id="PTHR32294:SF0">
    <property type="entry name" value="DNA POLYMERASE III SUBUNIT ALPHA"/>
    <property type="match status" value="1"/>
</dbReference>
<evidence type="ECO:0000256" key="4">
    <source>
        <dbReference type="ARBA" id="ARBA00019114"/>
    </source>
</evidence>
<dbReference type="InterPro" id="IPR004365">
    <property type="entry name" value="NA-bd_OB_tRNA"/>
</dbReference>
<dbReference type="SUPFAM" id="SSF89550">
    <property type="entry name" value="PHP domain-like"/>
    <property type="match status" value="1"/>
</dbReference>
<dbReference type="InterPro" id="IPR011708">
    <property type="entry name" value="DNA_pol3_alpha_NTPase_dom"/>
</dbReference>
<comment type="caution">
    <text evidence="11">The sequence shown here is derived from an EMBL/GenBank/DDBJ whole genome shotgun (WGS) entry which is preliminary data.</text>
</comment>
<dbReference type="InterPro" id="IPR029460">
    <property type="entry name" value="DNAPol_HHH"/>
</dbReference>
<dbReference type="PANTHER" id="PTHR32294">
    <property type="entry name" value="DNA POLYMERASE III SUBUNIT ALPHA"/>
    <property type="match status" value="1"/>
</dbReference>
<dbReference type="EMBL" id="BAABKG010000003">
    <property type="protein sequence ID" value="GAA5151105.1"/>
    <property type="molecule type" value="Genomic_DNA"/>
</dbReference>
<dbReference type="Proteomes" id="UP001500221">
    <property type="component" value="Unassembled WGS sequence"/>
</dbReference>
<keyword evidence="12" id="KW-1185">Reference proteome</keyword>
<dbReference type="SMART" id="SM00481">
    <property type="entry name" value="POLIIIAc"/>
    <property type="match status" value="1"/>
</dbReference>
<dbReference type="InterPro" id="IPR040982">
    <property type="entry name" value="DNA_pol3_finger"/>
</dbReference>
<dbReference type="Pfam" id="PF14579">
    <property type="entry name" value="HHH_6"/>
    <property type="match status" value="1"/>
</dbReference>
<dbReference type="Pfam" id="PF02811">
    <property type="entry name" value="PHP"/>
    <property type="match status" value="1"/>
</dbReference>
<dbReference type="NCBIfam" id="NF004226">
    <property type="entry name" value="PRK05673.1"/>
    <property type="match status" value="1"/>
</dbReference>
<keyword evidence="5" id="KW-0808">Transferase</keyword>
<dbReference type="Gene3D" id="1.10.10.1600">
    <property type="entry name" value="Bacterial DNA polymerase III alpha subunit, thumb domain"/>
    <property type="match status" value="1"/>
</dbReference>
<dbReference type="EC" id="2.7.7.7" evidence="3"/>
<evidence type="ECO:0000256" key="8">
    <source>
        <dbReference type="ARBA" id="ARBA00022932"/>
    </source>
</evidence>
<sequence>MSHGSGSSSFAHLHVHTEYSMLDGAARLKALTQRAAELGQPAVAMTDHGNVFGAYEFYRLARAAGVKPIIGIEAYMAPNISRFERKRVNFYDGGPDDVSSRGAYTHMTLLSETTEGMHNLFRLSTGAWRDGFFQHPRADRELLATHARGLIGTTGCPSGEVQVHLRYGNYAAARQAAGDFQDILGRENYFLELMDHGLDIERRVRDGLLRLADDLRIPLLATNDSHYVMREDAPSQEHLLCINSGSTMDIPAGDGPGQRFAFSGDGYYLKSAEEMRHIWRDHPEACDNTLLIAERCDVSFTEGSGTFMPRFPCPEGENEDSWLVKEVETGLRARYPGGVPDDVRRRADFEIGVITKMGFSGYFLVVADFINWAKNNGIRVGPGRGSGAGSMVAYAMRITDLDPIEHGLIFERFLNPDRVSMPDFDIDFDERRRSEVIRYVTDKYGDDRVSYIVTYGTIKAKQAVKDSSRILAYPFAMGDRITKAMPASVMGKDVPLRDIFDPAHKRYGEGGEFRALYDGDHDVKKVVDTAMGIEGLKRQWGVHAAGVIMSSEPLLDIIPMLKRPADGAMITQFDYPTCEGLGLIKMDFLGLRNLTVLDDALRNIEANRGETVVLEQLPLDDEATYGLLQRGDTLGVFQLDGGPMRALLRSMRPDTFEDISAVGALYRPGPMGADSHNKYARRKTGREPVEAIHPELAEPLADVLGETYGLIVYQEQVMAIAQKLAGYSLGQADILRRAMGKKKKEELDKQYEGFSGGMRERGYSPAAIKTLWDILLPFSDYAFNKAHSAAYGLVSYWTAYLKANYPAEYMAALLTSTRDDKDKSAIYLNECRRMKIQVLPPDVNESAADFTPVGRDIRFGLTAVRNVGANVVDLIVSARTERGRYEDFNDFMDKVPLQACNKRVIDSLARAGAFDDMKHRRRAIVAIVDDAVDRFVDAKKNTEGGQDSMFDLLDAADVGGAGTHVEVPDIEEWDKMTLLGHERDMLGLYVSDHPLLGLEHVLSAGTDCTIGQLMLDEERADGSSITISGLVTSVQRKITKRGDAWAMVTLEDLDGAIDVLLFPSSYQLASPHLVEDAILTVKGRLSRSKDQPEIHGQEVSVPDLSAGTSGPVTISLPSTRCTAPVIEQLRDVLATHPGMSEVRLRLLSRQATKVMRLDDRLRVTPSPALFADLKQLLGPGCLAG</sequence>
<evidence type="ECO:0000256" key="1">
    <source>
        <dbReference type="ARBA" id="ARBA00004496"/>
    </source>
</evidence>
<dbReference type="NCBIfam" id="TIGR00594">
    <property type="entry name" value="polc"/>
    <property type="match status" value="1"/>
</dbReference>
<dbReference type="Gene3D" id="3.20.20.140">
    <property type="entry name" value="Metal-dependent hydrolases"/>
    <property type="match status" value="1"/>
</dbReference>
<dbReference type="Pfam" id="PF01336">
    <property type="entry name" value="tRNA_anti-codon"/>
    <property type="match status" value="1"/>
</dbReference>
<keyword evidence="7" id="KW-0235">DNA replication</keyword>
<proteinExistence type="inferred from homology"/>
<comment type="catalytic activity">
    <reaction evidence="9">
        <text>DNA(n) + a 2'-deoxyribonucleoside 5'-triphosphate = DNA(n+1) + diphosphate</text>
        <dbReference type="Rhea" id="RHEA:22508"/>
        <dbReference type="Rhea" id="RHEA-COMP:17339"/>
        <dbReference type="Rhea" id="RHEA-COMP:17340"/>
        <dbReference type="ChEBI" id="CHEBI:33019"/>
        <dbReference type="ChEBI" id="CHEBI:61560"/>
        <dbReference type="ChEBI" id="CHEBI:173112"/>
        <dbReference type="EC" id="2.7.7.7"/>
    </reaction>
</comment>
<evidence type="ECO:0000256" key="7">
    <source>
        <dbReference type="ARBA" id="ARBA00022705"/>
    </source>
</evidence>
<dbReference type="InterPro" id="IPR004805">
    <property type="entry name" value="DnaE2/DnaE/PolC"/>
</dbReference>
<evidence type="ECO:0000313" key="11">
    <source>
        <dbReference type="EMBL" id="GAA5151105.1"/>
    </source>
</evidence>
<evidence type="ECO:0000256" key="5">
    <source>
        <dbReference type="ARBA" id="ARBA00022679"/>
    </source>
</evidence>
<evidence type="ECO:0000313" key="12">
    <source>
        <dbReference type="Proteomes" id="UP001500221"/>
    </source>
</evidence>
<comment type="similarity">
    <text evidence="2">Belongs to the DNA polymerase type-C family. DnaE subfamily.</text>
</comment>
<protein>
    <recommendedName>
        <fullName evidence="4">DNA polymerase III subunit alpha</fullName>
        <ecNumber evidence="3">2.7.7.7</ecNumber>
    </recommendedName>
</protein>
<dbReference type="InterPro" id="IPR016195">
    <property type="entry name" value="Pol/histidinol_Pase-like"/>
</dbReference>
<dbReference type="Gene3D" id="1.10.150.870">
    <property type="match status" value="1"/>
</dbReference>
<keyword evidence="6" id="KW-0548">Nucleotidyltransferase</keyword>
<evidence type="ECO:0000259" key="10">
    <source>
        <dbReference type="SMART" id="SM00481"/>
    </source>
</evidence>
<organism evidence="11 12">
    <name type="scientific">Nocardioides marinquilinus</name>
    <dbReference type="NCBI Taxonomy" id="1210400"/>
    <lineage>
        <taxon>Bacteria</taxon>
        <taxon>Bacillati</taxon>
        <taxon>Actinomycetota</taxon>
        <taxon>Actinomycetes</taxon>
        <taxon>Propionibacteriales</taxon>
        <taxon>Nocardioidaceae</taxon>
        <taxon>Nocardioides</taxon>
    </lineage>
</organism>
<keyword evidence="8" id="KW-0239">DNA-directed DNA polymerase</keyword>
<feature type="domain" description="Polymerase/histidinol phosphatase N-terminal" evidence="10">
    <location>
        <begin position="11"/>
        <end position="78"/>
    </location>
</feature>
<reference evidence="12" key="1">
    <citation type="journal article" date="2019" name="Int. J. Syst. Evol. Microbiol.">
        <title>The Global Catalogue of Microorganisms (GCM) 10K type strain sequencing project: providing services to taxonomists for standard genome sequencing and annotation.</title>
        <authorList>
            <consortium name="The Broad Institute Genomics Platform"/>
            <consortium name="The Broad Institute Genome Sequencing Center for Infectious Disease"/>
            <person name="Wu L."/>
            <person name="Ma J."/>
        </authorList>
    </citation>
    <scope>NUCLEOTIDE SEQUENCE [LARGE SCALE GENOMIC DNA]</scope>
    <source>
        <strain evidence="12">JCM 18459</strain>
    </source>
</reference>
<dbReference type="Pfam" id="PF07733">
    <property type="entry name" value="DNA_pol3_alpha"/>
    <property type="match status" value="1"/>
</dbReference>
<evidence type="ECO:0000256" key="9">
    <source>
        <dbReference type="ARBA" id="ARBA00049244"/>
    </source>
</evidence>
<evidence type="ECO:0000256" key="3">
    <source>
        <dbReference type="ARBA" id="ARBA00012417"/>
    </source>
</evidence>
<dbReference type="InterPro" id="IPR004013">
    <property type="entry name" value="PHP_dom"/>
</dbReference>
<gene>
    <name evidence="11" type="primary">dnaE</name>
    <name evidence="11" type="ORF">GCM10023340_29420</name>
</gene>
<dbReference type="Pfam" id="PF17657">
    <property type="entry name" value="DNA_pol3_finger"/>
    <property type="match status" value="1"/>
</dbReference>
<accession>A0ABP9PUU6</accession>
<evidence type="ECO:0000256" key="6">
    <source>
        <dbReference type="ARBA" id="ARBA00022695"/>
    </source>
</evidence>
<dbReference type="InterPro" id="IPR041931">
    <property type="entry name" value="DNA_pol3_alpha_thumb_dom"/>
</dbReference>
<dbReference type="RefSeq" id="WP_345459916.1">
    <property type="nucleotide sequence ID" value="NZ_BAABKG010000003.1"/>
</dbReference>